<protein>
    <submittedName>
        <fullName evidence="1">10870_t:CDS:1</fullName>
    </submittedName>
</protein>
<dbReference type="EMBL" id="CAJVQB010075036">
    <property type="protein sequence ID" value="CAG8844203.1"/>
    <property type="molecule type" value="Genomic_DNA"/>
</dbReference>
<gene>
    <name evidence="1" type="ORF">GMARGA_LOCUS36962</name>
</gene>
<organism evidence="1 2">
    <name type="scientific">Gigaspora margarita</name>
    <dbReference type="NCBI Taxonomy" id="4874"/>
    <lineage>
        <taxon>Eukaryota</taxon>
        <taxon>Fungi</taxon>
        <taxon>Fungi incertae sedis</taxon>
        <taxon>Mucoromycota</taxon>
        <taxon>Glomeromycotina</taxon>
        <taxon>Glomeromycetes</taxon>
        <taxon>Diversisporales</taxon>
        <taxon>Gigasporaceae</taxon>
        <taxon>Gigaspora</taxon>
    </lineage>
</organism>
<evidence type="ECO:0000313" key="1">
    <source>
        <dbReference type="EMBL" id="CAG8844203.1"/>
    </source>
</evidence>
<sequence>TTFKYVYEISFEKSVVEQQDGGDPKDIAYNENDVTETKELEKVSEIMGHKINELKPKLWTVSEIKIFDAKGERKDLFFPNPRNLVNQLAFTKSGDLVMALAEPTHYICIFNLEYNEWILSNKFELSYFDDAFITVEGKLILFSNQAFQLTKWDLSTLTVQTNCMIDWCYEVCHVEVNQDSELLAVCAVYLQEGAPKKSNLYIYSLKSGINMALRDYDENRVELSDYNRIFVLSDTEYIKIMINDELVTRNFFTDSEISPKIDDKPTFTAQVLDQISGDWRPVEGESKRTIYPNFQPPEHMKKTKKNYAILHYYWGRARIRSEIKFNLGHVNENPFHLSTNLKTYANAFPDSKFQIIIINYFKELLDDYISDKYFIINYGSNLMDTFLFLKEDERIFLSQTAFVTPLADPELIFDSDIIKVSTTSHLYHFGPYNK</sequence>
<feature type="non-terminal residue" evidence="1">
    <location>
        <position position="1"/>
    </location>
</feature>
<name>A0ABN7X0Q0_GIGMA</name>
<proteinExistence type="predicted"/>
<dbReference type="Proteomes" id="UP000789901">
    <property type="component" value="Unassembled WGS sequence"/>
</dbReference>
<accession>A0ABN7X0Q0</accession>
<comment type="caution">
    <text evidence="1">The sequence shown here is derived from an EMBL/GenBank/DDBJ whole genome shotgun (WGS) entry which is preliminary data.</text>
</comment>
<evidence type="ECO:0000313" key="2">
    <source>
        <dbReference type="Proteomes" id="UP000789901"/>
    </source>
</evidence>
<dbReference type="SUPFAM" id="SSF101898">
    <property type="entry name" value="NHL repeat"/>
    <property type="match status" value="1"/>
</dbReference>
<reference evidence="1 2" key="1">
    <citation type="submission" date="2021-06" db="EMBL/GenBank/DDBJ databases">
        <authorList>
            <person name="Kallberg Y."/>
            <person name="Tangrot J."/>
            <person name="Rosling A."/>
        </authorList>
    </citation>
    <scope>NUCLEOTIDE SEQUENCE [LARGE SCALE GENOMIC DNA]</scope>
    <source>
        <strain evidence="1 2">120-4 pot B 10/14</strain>
    </source>
</reference>
<keyword evidence="2" id="KW-1185">Reference proteome</keyword>
<feature type="non-terminal residue" evidence="1">
    <location>
        <position position="434"/>
    </location>
</feature>